<reference evidence="5 6" key="1">
    <citation type="journal article" date="2020" name="Mol. Biol. Evol.">
        <title>Interspecific Gene Flow and the Evolution of Specialization in Black and White Rhinoceros.</title>
        <authorList>
            <person name="Moodley Y."/>
            <person name="Westbury M.V."/>
            <person name="Russo I.M."/>
            <person name="Gopalakrishnan S."/>
            <person name="Rakotoarivelo A."/>
            <person name="Olsen R.A."/>
            <person name="Prost S."/>
            <person name="Tunstall T."/>
            <person name="Ryder O.A."/>
            <person name="Dalen L."/>
            <person name="Bruford M.W."/>
        </authorList>
    </citation>
    <scope>NUCLEOTIDE SEQUENCE [LARGE SCALE GENOMIC DNA]</scope>
    <source>
        <strain evidence="5">SBR-YM</strain>
        <tissue evidence="5">Skin</tissue>
    </source>
</reference>
<protein>
    <recommendedName>
        <fullName evidence="4">60S ribosomal protein L21</fullName>
    </recommendedName>
</protein>
<evidence type="ECO:0000313" key="6">
    <source>
        <dbReference type="Proteomes" id="UP000551758"/>
    </source>
</evidence>
<evidence type="ECO:0000256" key="2">
    <source>
        <dbReference type="ARBA" id="ARBA00022980"/>
    </source>
</evidence>
<dbReference type="Gene3D" id="2.30.30.70">
    <property type="entry name" value="Ribosomal protein L21"/>
    <property type="match status" value="1"/>
</dbReference>
<dbReference type="Pfam" id="PF01157">
    <property type="entry name" value="Ribosomal_L21e"/>
    <property type="match status" value="1"/>
</dbReference>
<accession>A0A7J7EVX1</accession>
<evidence type="ECO:0000256" key="1">
    <source>
        <dbReference type="ARBA" id="ARBA00008427"/>
    </source>
</evidence>
<dbReference type="GO" id="GO:0031090">
    <property type="term" value="C:organelle membrane"/>
    <property type="evidence" value="ECO:0007669"/>
    <property type="project" value="UniProtKB-ARBA"/>
</dbReference>
<dbReference type="EMBL" id="JACDTQ010002190">
    <property type="protein sequence ID" value="KAF5919827.1"/>
    <property type="molecule type" value="Genomic_DNA"/>
</dbReference>
<dbReference type="GO" id="GO:1990904">
    <property type="term" value="C:ribonucleoprotein complex"/>
    <property type="evidence" value="ECO:0007669"/>
    <property type="project" value="UniProtKB-KW"/>
</dbReference>
<name>A0A7J7EVX1_DICBM</name>
<keyword evidence="3" id="KW-0687">Ribonucleoprotein</keyword>
<keyword evidence="6" id="KW-1185">Reference proteome</keyword>
<dbReference type="FunFam" id="2.30.30.70:FF:000001">
    <property type="entry name" value="60S ribosomal protein L21"/>
    <property type="match status" value="1"/>
</dbReference>
<dbReference type="AlphaFoldDB" id="A0A7J7EVX1"/>
<evidence type="ECO:0000256" key="4">
    <source>
        <dbReference type="ARBA" id="ARBA00035327"/>
    </source>
</evidence>
<dbReference type="GO" id="GO:0006412">
    <property type="term" value="P:translation"/>
    <property type="evidence" value="ECO:0007669"/>
    <property type="project" value="InterPro"/>
</dbReference>
<dbReference type="InterPro" id="IPR008991">
    <property type="entry name" value="Translation_prot_SH3-like_sf"/>
</dbReference>
<evidence type="ECO:0000256" key="3">
    <source>
        <dbReference type="ARBA" id="ARBA00023274"/>
    </source>
</evidence>
<proteinExistence type="inferred from homology"/>
<sequence length="76" mass="8482">MTNTRGKRRGTLCVVSRPFRKHGVVPLAKYTRIYKKGDAVDNQGMGAVQKGMPNKCYHAKQEESTMLPSMLLASNK</sequence>
<dbReference type="InterPro" id="IPR001147">
    <property type="entry name" value="Ribosomal_eL21"/>
</dbReference>
<dbReference type="SUPFAM" id="SSF50104">
    <property type="entry name" value="Translation proteins SH3-like domain"/>
    <property type="match status" value="1"/>
</dbReference>
<dbReference type="PANTHER" id="PTHR20981">
    <property type="entry name" value="60S RIBOSOMAL PROTEIN L21"/>
    <property type="match status" value="1"/>
</dbReference>
<keyword evidence="2" id="KW-0689">Ribosomal protein</keyword>
<evidence type="ECO:0000313" key="5">
    <source>
        <dbReference type="EMBL" id="KAF5919827.1"/>
    </source>
</evidence>
<dbReference type="GO" id="GO:0003735">
    <property type="term" value="F:structural constituent of ribosome"/>
    <property type="evidence" value="ECO:0007669"/>
    <property type="project" value="InterPro"/>
</dbReference>
<dbReference type="GO" id="GO:0005840">
    <property type="term" value="C:ribosome"/>
    <property type="evidence" value="ECO:0007669"/>
    <property type="project" value="UniProtKB-KW"/>
</dbReference>
<comment type="similarity">
    <text evidence="1">Belongs to the eukaryotic ribosomal protein eL21 family.</text>
</comment>
<dbReference type="Proteomes" id="UP000551758">
    <property type="component" value="Unassembled WGS sequence"/>
</dbReference>
<gene>
    <name evidence="5" type="ORF">HPG69_009816</name>
</gene>
<comment type="caution">
    <text evidence="5">The sequence shown here is derived from an EMBL/GenBank/DDBJ whole genome shotgun (WGS) entry which is preliminary data.</text>
</comment>
<dbReference type="InterPro" id="IPR036948">
    <property type="entry name" value="Ribosomal_eL21_sf"/>
</dbReference>
<organism evidence="5 6">
    <name type="scientific">Diceros bicornis minor</name>
    <name type="common">South-central black rhinoceros</name>
    <dbReference type="NCBI Taxonomy" id="77932"/>
    <lineage>
        <taxon>Eukaryota</taxon>
        <taxon>Metazoa</taxon>
        <taxon>Chordata</taxon>
        <taxon>Craniata</taxon>
        <taxon>Vertebrata</taxon>
        <taxon>Euteleostomi</taxon>
        <taxon>Mammalia</taxon>
        <taxon>Eutheria</taxon>
        <taxon>Laurasiatheria</taxon>
        <taxon>Perissodactyla</taxon>
        <taxon>Rhinocerotidae</taxon>
        <taxon>Diceros</taxon>
    </lineage>
</organism>